<feature type="transmembrane region" description="Helical" evidence="1">
    <location>
        <begin position="197"/>
        <end position="217"/>
    </location>
</feature>
<dbReference type="Proteomes" id="UP000595374">
    <property type="component" value="Chromosome"/>
</dbReference>
<protein>
    <submittedName>
        <fullName evidence="2">DUF998 domain-containing protein</fullName>
    </submittedName>
</protein>
<accession>A0A7T4A184</accession>
<feature type="transmembrane region" description="Helical" evidence="1">
    <location>
        <begin position="100"/>
        <end position="119"/>
    </location>
</feature>
<dbReference type="InterPro" id="IPR009339">
    <property type="entry name" value="DUF998"/>
</dbReference>
<feature type="transmembrane region" description="Helical" evidence="1">
    <location>
        <begin position="12"/>
        <end position="28"/>
    </location>
</feature>
<gene>
    <name evidence="2" type="ORF">I6H47_05885</name>
</gene>
<feature type="transmembrane region" description="Helical" evidence="1">
    <location>
        <begin position="166"/>
        <end position="185"/>
    </location>
</feature>
<dbReference type="AlphaFoldDB" id="A0A7T4A184"/>
<reference evidence="2 3" key="1">
    <citation type="submission" date="2020-12" db="EMBL/GenBank/DDBJ databases">
        <title>FDA dAtabase for Regulatory Grade micrObial Sequences (FDA-ARGOS): Supporting development and validation of Infectious Disease Dx tests.</title>
        <authorList>
            <person name="Sproer C."/>
            <person name="Gronow S."/>
            <person name="Severitt S."/>
            <person name="Schroder I."/>
            <person name="Tallon L."/>
            <person name="Sadzewicz L."/>
            <person name="Zhao X."/>
            <person name="Boylan J."/>
            <person name="Ott S."/>
            <person name="Bowen H."/>
            <person name="Vavikolanu K."/>
            <person name="Mehta A."/>
            <person name="Aluvathingal J."/>
            <person name="Nadendla S."/>
            <person name="Lowell S."/>
            <person name="Myers T."/>
            <person name="Yan Y."/>
            <person name="Sichtig H."/>
        </authorList>
    </citation>
    <scope>NUCLEOTIDE SEQUENCE [LARGE SCALE GENOMIC DNA]</scope>
    <source>
        <strain evidence="2 3">FDAARGOS_990</strain>
    </source>
</reference>
<dbReference type="RefSeq" id="WP_198500455.1">
    <property type="nucleotide sequence ID" value="NZ_CP065989.1"/>
</dbReference>
<name>A0A7T4A184_9MICO</name>
<feature type="transmembrane region" description="Helical" evidence="1">
    <location>
        <begin position="131"/>
        <end position="154"/>
    </location>
</feature>
<feature type="transmembrane region" description="Helical" evidence="1">
    <location>
        <begin position="75"/>
        <end position="93"/>
    </location>
</feature>
<sequence>MTGVDENRGWSLLPTGVLWIIAPLWYLLCEAITARAFPGYSYATFYISDLGVPGRATFQGRELASQIPQVMDAGFIGQGLLFFLGLVLAMPALRPGIGRIAFVVVGCLHAAGIVLVGLVPGSPENVANGLIVVHVLGAVAAILGGNCAAILSVGPLRDLGRVRWSGPGLGALGILSGLLLTALVLMPDGVWERGSVYAFLAWELIIGSVICLSSPRLRRGRER</sequence>
<keyword evidence="1" id="KW-0472">Membrane</keyword>
<keyword evidence="1" id="KW-1133">Transmembrane helix</keyword>
<keyword evidence="1" id="KW-0812">Transmembrane</keyword>
<dbReference type="EMBL" id="CP065989">
    <property type="protein sequence ID" value="QQB15468.1"/>
    <property type="molecule type" value="Genomic_DNA"/>
</dbReference>
<organism evidence="2 3">
    <name type="scientific">Brevibacterium casei</name>
    <dbReference type="NCBI Taxonomy" id="33889"/>
    <lineage>
        <taxon>Bacteria</taxon>
        <taxon>Bacillati</taxon>
        <taxon>Actinomycetota</taxon>
        <taxon>Actinomycetes</taxon>
        <taxon>Micrococcales</taxon>
        <taxon>Brevibacteriaceae</taxon>
        <taxon>Brevibacterium</taxon>
    </lineage>
</organism>
<proteinExistence type="predicted"/>
<evidence type="ECO:0000313" key="2">
    <source>
        <dbReference type="EMBL" id="QQB15468.1"/>
    </source>
</evidence>
<evidence type="ECO:0000256" key="1">
    <source>
        <dbReference type="SAM" id="Phobius"/>
    </source>
</evidence>
<dbReference type="Pfam" id="PF06197">
    <property type="entry name" value="DUF998"/>
    <property type="match status" value="1"/>
</dbReference>
<evidence type="ECO:0000313" key="3">
    <source>
        <dbReference type="Proteomes" id="UP000595374"/>
    </source>
</evidence>